<proteinExistence type="predicted"/>
<dbReference type="Proteomes" id="UP000246991">
    <property type="component" value="Unassembled WGS sequence"/>
</dbReference>
<accession>A0A317SBB8</accession>
<dbReference type="Gene3D" id="2.60.120.200">
    <property type="match status" value="1"/>
</dbReference>
<evidence type="ECO:0000313" key="2">
    <source>
        <dbReference type="Proteomes" id="UP000246991"/>
    </source>
</evidence>
<sequence length="155" mass="17110">GTEAEKLKKRSSPTALIKYDEWHTHRIDWVDGKSSWFVDGEHLLDKKYGVPTVPSYFVMNLWSDGGVWSGNMTKGQSVYMEIEFVEMAFNITGDDRGSSGRNVRRGAPAKCDRICVIDDVAVTGTPEGARGGAFKRAVNPWSLGMAMLVAVLLPL</sequence>
<gene>
    <name evidence="1" type="ORF">C7212DRAFT_338889</name>
</gene>
<reference evidence="1 2" key="1">
    <citation type="submission" date="2018-03" db="EMBL/GenBank/DDBJ databases">
        <title>Genomes of Pezizomycetes fungi and the evolution of truffles.</title>
        <authorList>
            <person name="Murat C."/>
            <person name="Payen T."/>
            <person name="Noel B."/>
            <person name="Kuo A."/>
            <person name="Martin F.M."/>
        </authorList>
    </citation>
    <scope>NUCLEOTIDE SEQUENCE [LARGE SCALE GENOMIC DNA]</scope>
    <source>
        <strain evidence="1">091103-1</strain>
    </source>
</reference>
<name>A0A317SBB8_9PEZI</name>
<dbReference type="SUPFAM" id="SSF49899">
    <property type="entry name" value="Concanavalin A-like lectins/glucanases"/>
    <property type="match status" value="1"/>
</dbReference>
<protein>
    <submittedName>
        <fullName evidence="1">Glycoside Hydrolase Family 16 protein</fullName>
    </submittedName>
</protein>
<organism evidence="1 2">
    <name type="scientific">Tuber magnatum</name>
    <name type="common">white Piedmont truffle</name>
    <dbReference type="NCBI Taxonomy" id="42249"/>
    <lineage>
        <taxon>Eukaryota</taxon>
        <taxon>Fungi</taxon>
        <taxon>Dikarya</taxon>
        <taxon>Ascomycota</taxon>
        <taxon>Pezizomycotina</taxon>
        <taxon>Pezizomycetes</taxon>
        <taxon>Pezizales</taxon>
        <taxon>Tuberaceae</taxon>
        <taxon>Tuber</taxon>
    </lineage>
</organism>
<dbReference type="GO" id="GO:0016787">
    <property type="term" value="F:hydrolase activity"/>
    <property type="evidence" value="ECO:0007669"/>
    <property type="project" value="UniProtKB-KW"/>
</dbReference>
<dbReference type="AlphaFoldDB" id="A0A317SBB8"/>
<dbReference type="PANTHER" id="PTHR38121">
    <property type="entry name" value="GH16 DOMAIN-CONTAINING PROTEIN"/>
    <property type="match status" value="1"/>
</dbReference>
<dbReference type="OrthoDB" id="4388755at2759"/>
<feature type="non-terminal residue" evidence="1">
    <location>
        <position position="1"/>
    </location>
</feature>
<dbReference type="EMBL" id="PYWC01000181">
    <property type="protein sequence ID" value="PWW71605.1"/>
    <property type="molecule type" value="Genomic_DNA"/>
</dbReference>
<dbReference type="CDD" id="cd00413">
    <property type="entry name" value="Glyco_hydrolase_16"/>
    <property type="match status" value="1"/>
</dbReference>
<dbReference type="InterPro" id="IPR013320">
    <property type="entry name" value="ConA-like_dom_sf"/>
</dbReference>
<keyword evidence="2" id="KW-1185">Reference proteome</keyword>
<dbReference type="PANTHER" id="PTHR38121:SF4">
    <property type="entry name" value="GH16 DOMAIN-CONTAINING PROTEIN-RELATED"/>
    <property type="match status" value="1"/>
</dbReference>
<keyword evidence="1" id="KW-0378">Hydrolase</keyword>
<dbReference type="STRING" id="42249.A0A317SBB8"/>
<comment type="caution">
    <text evidence="1">The sequence shown here is derived from an EMBL/GenBank/DDBJ whole genome shotgun (WGS) entry which is preliminary data.</text>
</comment>
<evidence type="ECO:0000313" key="1">
    <source>
        <dbReference type="EMBL" id="PWW71605.1"/>
    </source>
</evidence>